<dbReference type="SUPFAM" id="SSF46894">
    <property type="entry name" value="C-terminal effector domain of the bipartite response regulators"/>
    <property type="match status" value="1"/>
</dbReference>
<dbReference type="EMBL" id="JADKPN010000018">
    <property type="protein sequence ID" value="MBF4765790.1"/>
    <property type="molecule type" value="Genomic_DNA"/>
</dbReference>
<proteinExistence type="predicted"/>
<evidence type="ECO:0000256" key="4">
    <source>
        <dbReference type="PROSITE-ProRule" id="PRU00169"/>
    </source>
</evidence>
<dbReference type="InterPro" id="IPR058245">
    <property type="entry name" value="NreC/VraR/RcsB-like_REC"/>
</dbReference>
<name>A0A930VKY1_9ACTN</name>
<organism evidence="6 7">
    <name type="scientific">Nocardioides islandensis</name>
    <dbReference type="NCBI Taxonomy" id="433663"/>
    <lineage>
        <taxon>Bacteria</taxon>
        <taxon>Bacillati</taxon>
        <taxon>Actinomycetota</taxon>
        <taxon>Actinomycetes</taxon>
        <taxon>Propionibacteriales</taxon>
        <taxon>Nocardioidaceae</taxon>
        <taxon>Nocardioides</taxon>
    </lineage>
</organism>
<evidence type="ECO:0000259" key="5">
    <source>
        <dbReference type="PROSITE" id="PS50110"/>
    </source>
</evidence>
<dbReference type="InterPro" id="IPR016032">
    <property type="entry name" value="Sig_transdc_resp-reg_C-effctor"/>
</dbReference>
<feature type="domain" description="Response regulatory" evidence="5">
    <location>
        <begin position="10"/>
        <end position="126"/>
    </location>
</feature>
<dbReference type="InterPro" id="IPR001789">
    <property type="entry name" value="Sig_transdc_resp-reg_receiver"/>
</dbReference>
<dbReference type="GO" id="GO:0003677">
    <property type="term" value="F:DNA binding"/>
    <property type="evidence" value="ECO:0007669"/>
    <property type="project" value="UniProtKB-KW"/>
</dbReference>
<evidence type="ECO:0000313" key="7">
    <source>
        <dbReference type="Proteomes" id="UP000640489"/>
    </source>
</evidence>
<dbReference type="InterPro" id="IPR039420">
    <property type="entry name" value="WalR-like"/>
</dbReference>
<dbReference type="PANTHER" id="PTHR43214:SF24">
    <property type="entry name" value="TRANSCRIPTIONAL REGULATORY PROTEIN NARL-RELATED"/>
    <property type="match status" value="1"/>
</dbReference>
<gene>
    <name evidence="6" type="ORF">ISU07_21875</name>
</gene>
<dbReference type="InterPro" id="IPR011006">
    <property type="entry name" value="CheY-like_superfamily"/>
</dbReference>
<evidence type="ECO:0000256" key="2">
    <source>
        <dbReference type="ARBA" id="ARBA00023125"/>
    </source>
</evidence>
<dbReference type="GO" id="GO:0000160">
    <property type="term" value="P:phosphorelay signal transduction system"/>
    <property type="evidence" value="ECO:0007669"/>
    <property type="project" value="InterPro"/>
</dbReference>
<keyword evidence="7" id="KW-1185">Reference proteome</keyword>
<accession>A0A930VKY1</accession>
<keyword evidence="2" id="KW-0238">DNA-binding</keyword>
<dbReference type="GO" id="GO:0006355">
    <property type="term" value="P:regulation of DNA-templated transcription"/>
    <property type="evidence" value="ECO:0007669"/>
    <property type="project" value="InterPro"/>
</dbReference>
<sequence>MANYVSKYLHVYLLDDHDIVRQGLRDLLVPATDINVAGDSGSARHAMLTIPRLGVDVMVLDLRLQDGTGIEVCRAVRSADPSVRGLLLTSSGDDEALMAAILAGASGYVVKLTRSSDITTAIRKVGAGETLIEPTAMARVSQQLMRGADELQPPLTGDERQLLALVLEGLTDAEVAHEVGGELHSVSAAVTALIERVMQPVPPVRAAAGPLQPGRHRRADV</sequence>
<dbReference type="RefSeq" id="WP_194708969.1">
    <property type="nucleotide sequence ID" value="NZ_JADKPN010000018.1"/>
</dbReference>
<dbReference type="CDD" id="cd17535">
    <property type="entry name" value="REC_NarL-like"/>
    <property type="match status" value="1"/>
</dbReference>
<dbReference type="SMART" id="SM00448">
    <property type="entry name" value="REC"/>
    <property type="match status" value="1"/>
</dbReference>
<feature type="modified residue" description="4-aspartylphosphate" evidence="4">
    <location>
        <position position="61"/>
    </location>
</feature>
<dbReference type="Pfam" id="PF00072">
    <property type="entry name" value="Response_reg"/>
    <property type="match status" value="1"/>
</dbReference>
<evidence type="ECO:0000256" key="3">
    <source>
        <dbReference type="ARBA" id="ARBA00023163"/>
    </source>
</evidence>
<dbReference type="PROSITE" id="PS50110">
    <property type="entry name" value="RESPONSE_REGULATORY"/>
    <property type="match status" value="1"/>
</dbReference>
<dbReference type="PANTHER" id="PTHR43214">
    <property type="entry name" value="TWO-COMPONENT RESPONSE REGULATOR"/>
    <property type="match status" value="1"/>
</dbReference>
<dbReference type="AlphaFoldDB" id="A0A930VKY1"/>
<comment type="caution">
    <text evidence="6">The sequence shown here is derived from an EMBL/GenBank/DDBJ whole genome shotgun (WGS) entry which is preliminary data.</text>
</comment>
<evidence type="ECO:0000256" key="1">
    <source>
        <dbReference type="ARBA" id="ARBA00023015"/>
    </source>
</evidence>
<keyword evidence="4" id="KW-0597">Phosphoprotein</keyword>
<dbReference type="Gene3D" id="3.40.50.2300">
    <property type="match status" value="1"/>
</dbReference>
<dbReference type="Proteomes" id="UP000640489">
    <property type="component" value="Unassembled WGS sequence"/>
</dbReference>
<protein>
    <submittedName>
        <fullName evidence="6">Response regulator transcription factor</fullName>
    </submittedName>
</protein>
<reference evidence="6" key="1">
    <citation type="submission" date="2020-11" db="EMBL/GenBank/DDBJ databases">
        <title>Nocardioides sp. nov., isolated from Soil of Cynanchum wilfordii Hemsley rhizosphere.</title>
        <authorList>
            <person name="Lee J.-S."/>
            <person name="Suh M.K."/>
            <person name="Kim J.-S."/>
        </authorList>
    </citation>
    <scope>NUCLEOTIDE SEQUENCE</scope>
    <source>
        <strain evidence="6">KCTC 19275</strain>
    </source>
</reference>
<keyword evidence="3" id="KW-0804">Transcription</keyword>
<evidence type="ECO:0000313" key="6">
    <source>
        <dbReference type="EMBL" id="MBF4765790.1"/>
    </source>
</evidence>
<dbReference type="SUPFAM" id="SSF52172">
    <property type="entry name" value="CheY-like"/>
    <property type="match status" value="1"/>
</dbReference>
<keyword evidence="1" id="KW-0805">Transcription regulation</keyword>